<protein>
    <submittedName>
        <fullName evidence="7">Protein PTHB1</fullName>
    </submittedName>
</protein>
<feature type="domain" description="PTHB1 hairpin" evidence="4">
    <location>
        <begin position="622"/>
        <end position="724"/>
    </location>
</feature>
<feature type="domain" description="PTHB1 C-terminal helix bundle" evidence="5">
    <location>
        <begin position="728"/>
        <end position="800"/>
    </location>
</feature>
<proteinExistence type="predicted"/>
<evidence type="ECO:0000313" key="6">
    <source>
        <dbReference type="Proteomes" id="UP000695000"/>
    </source>
</evidence>
<dbReference type="Pfam" id="PF23338">
    <property type="entry name" value="PTHB1_hp"/>
    <property type="match status" value="1"/>
</dbReference>
<dbReference type="InterPro" id="IPR055363">
    <property type="entry name" value="PTHB1_hp_dom"/>
</dbReference>
<keyword evidence="6" id="KW-1185">Reference proteome</keyword>
<dbReference type="Proteomes" id="UP000695000">
    <property type="component" value="Unplaced"/>
</dbReference>
<evidence type="ECO:0000259" key="2">
    <source>
        <dbReference type="Pfam" id="PF14728"/>
    </source>
</evidence>
<name>A0ABM1ML24_NICVS</name>
<dbReference type="PANTHER" id="PTHR20991:SF0">
    <property type="entry name" value="PROTEIN PTHB1"/>
    <property type="match status" value="1"/>
</dbReference>
<evidence type="ECO:0000259" key="5">
    <source>
        <dbReference type="Pfam" id="PF23339"/>
    </source>
</evidence>
<feature type="domain" description="PTHB1 platform" evidence="3">
    <location>
        <begin position="516"/>
        <end position="620"/>
    </location>
</feature>
<dbReference type="InterPro" id="IPR026511">
    <property type="entry name" value="PTHB1"/>
</dbReference>
<dbReference type="Pfam" id="PF14728">
    <property type="entry name" value="PTHB1_GAE"/>
    <property type="match status" value="1"/>
</dbReference>
<dbReference type="InterPro" id="IPR036322">
    <property type="entry name" value="WD40_repeat_dom_sf"/>
</dbReference>
<dbReference type="InterPro" id="IPR055364">
    <property type="entry name" value="PTHB1_CtH_dom"/>
</dbReference>
<dbReference type="SUPFAM" id="SSF50978">
    <property type="entry name" value="WD40 repeat-like"/>
    <property type="match status" value="1"/>
</dbReference>
<accession>A0ABM1ML24</accession>
<feature type="domain" description="PTHB1 N-terminal" evidence="1">
    <location>
        <begin position="1"/>
        <end position="358"/>
    </location>
</feature>
<organism evidence="6 7">
    <name type="scientific">Nicrophorus vespilloides</name>
    <name type="common">Boreal carrion beetle</name>
    <dbReference type="NCBI Taxonomy" id="110193"/>
    <lineage>
        <taxon>Eukaryota</taxon>
        <taxon>Metazoa</taxon>
        <taxon>Ecdysozoa</taxon>
        <taxon>Arthropoda</taxon>
        <taxon>Hexapoda</taxon>
        <taxon>Insecta</taxon>
        <taxon>Pterygota</taxon>
        <taxon>Neoptera</taxon>
        <taxon>Endopterygota</taxon>
        <taxon>Coleoptera</taxon>
        <taxon>Polyphaga</taxon>
        <taxon>Staphyliniformia</taxon>
        <taxon>Silphidae</taxon>
        <taxon>Nicrophorinae</taxon>
        <taxon>Nicrophorus</taxon>
    </lineage>
</organism>
<evidence type="ECO:0000259" key="3">
    <source>
        <dbReference type="Pfam" id="PF23337"/>
    </source>
</evidence>
<reference evidence="7" key="1">
    <citation type="submission" date="2025-08" db="UniProtKB">
        <authorList>
            <consortium name="RefSeq"/>
        </authorList>
    </citation>
    <scope>IDENTIFICATION</scope>
    <source>
        <tissue evidence="7">Whole Larva</tissue>
    </source>
</reference>
<dbReference type="Pfam" id="PF14727">
    <property type="entry name" value="PHTB1_N"/>
    <property type="match status" value="1"/>
</dbReference>
<feature type="domain" description="PTHB1 GAE" evidence="2">
    <location>
        <begin position="431"/>
        <end position="511"/>
    </location>
</feature>
<dbReference type="PANTHER" id="PTHR20991">
    <property type="entry name" value="PARATHYROID HORMONE-RESPONSIVE B1 GENE"/>
    <property type="match status" value="1"/>
</dbReference>
<evidence type="ECO:0000313" key="7">
    <source>
        <dbReference type="RefSeq" id="XP_017775274.1"/>
    </source>
</evidence>
<dbReference type="Pfam" id="PF23339">
    <property type="entry name" value="PTHB1_CtH"/>
    <property type="match status" value="1"/>
</dbReference>
<dbReference type="InterPro" id="IPR028074">
    <property type="entry name" value="PHTB1_GAE_dom"/>
</dbReference>
<dbReference type="GeneID" id="108561711"/>
<dbReference type="Pfam" id="PF23337">
    <property type="entry name" value="PTHB1_pf"/>
    <property type="match status" value="1"/>
</dbReference>
<dbReference type="InterPro" id="IPR028073">
    <property type="entry name" value="PHTB1_N_dom"/>
</dbReference>
<evidence type="ECO:0000259" key="4">
    <source>
        <dbReference type="Pfam" id="PF23338"/>
    </source>
</evidence>
<evidence type="ECO:0000259" key="1">
    <source>
        <dbReference type="Pfam" id="PF14727"/>
    </source>
</evidence>
<sequence length="859" mass="97128">MSLFKTREFWSVTDDTEEEFDQSSLKISRLNGDSDFVLIGSHSGLLKIYKPSTDLNENNVLSPYKANDLIIEKNLNFPILQIGVGKLVSGSNQVQIAILHVRSFAVYSLTTKDGAVEHGNQNMINLLYEHKLRRAAANFIIGGFGGSENRDFIAVQSLDGMLSLFEQETFVFCCFLPNFLLPGPFVYSKRTDSFLMAGTNWKIESFSYKTLSAIGQNSQESDISGLKFQPDWSFGLNEDVVDIQYQFGELSKEGFVVILGERNVVCLSDSGKLKFMKRLEYSPMCFTTYLLSDNKLMTLVVSETNSLLLYQNTMLRWSAQLPNSPISIGRANFKNLRGSIVTLTESGELSCAYLGTQPSLFSAPPLINQELDYEQAEMEMATLSKVIRTRFSNDLKLSNKNEHELGLELNVNPHLEESVFKSAHRENDYAMMCTVTVVLSPRAIFEEINLCVHVHKPLKVHPQSAFFANLSEGTSFQCQVHMDEEAEIASIQVTTIATCISSIGVPKIFKKTSVLPLNLVLKTNPPMKENNLKITLNINENSIPLSTLFPENALTLSSNAVCFANVSNEGSPVTILLAKSSQRYRLQSDSLASLNLCTQELIRRLQKYFANNKTFKITFNSSLPLTQLVQYINEHFEYRRKVNFLQNELIQLGAQFRLIQKRLISKFKDKNPTPLTNLDMLLNDTYNETLRTTVDLEKTTMDLSRSQTNLSSALYLILTLVQIMEDVDDRGLLENALAPIVEDYEGQNWEDVLDASLNHLLRTTLAKSEKDQLRAKYTCYEEVKDLAKLEKHLMMVLERVCKKGTILEVTQDEENVDHDEAKEDEDVIPVGSRLGESSTRLLSARKSLLRRRQKINEDN</sequence>
<dbReference type="InterPro" id="IPR055362">
    <property type="entry name" value="PTHB1_pf_dom"/>
</dbReference>
<dbReference type="RefSeq" id="XP_017775274.1">
    <property type="nucleotide sequence ID" value="XM_017919785.1"/>
</dbReference>
<gene>
    <name evidence="7" type="primary">LOC108561711</name>
</gene>